<sequence length="609" mass="69958">MSINSNLGSKPFPVSFKSWCTFLFCVSPLNLTLSKTTMATPIRHPSHKSKEHFKVCFCFRRMFRLKVAEPPDEIKTIFEEYSHNGVMSMDNMCNFLVEYQGEEEEGITTRAQTIFDSLKHHHNIFQRRGFHVDAFFRYLLSDLNGPLTQVQHDMNAPLAHYFLYTGHNSYLTGNQVSSASSTSAIIKALKKGVRVIELDLWPNSRGDDVLVHHGGTLTSSVKLRPCLIAIKDNAFSASSYPVVITFEDHITPHLQDKVAKMLIDIFGEMLFCPENPHQMREFPSPEELKNKILISTKPPESPENKDQKTLEETPQRLEEDHDKSRVNYKDDSDDSDGLDDTPKYGNLISIRAGKPKGKLKKCLVDHNQVRRLSLSEQELEDFSKKHGTDIVRFTQRNLLRIYPKGTRVDSSNYDPMLGWMHGAQMVAFNMQGGRHYLRYMEGMFRANGGCGYVKKPDILLNQNDIFDPKASRQVQTTLQVLVYMGDGWRSDFGPTHFDFYSPPDFRVQIGIHGVEADKDMKYTSTIEDDWVPVWNQQFSFRLTVPELALLYIKVVERDFSGKHDFGGQTCLPVSQLRQGIRAVRLRNRKGELYNSVKLLLHFQFHHHTL</sequence>
<dbReference type="SUPFAM" id="SSF47473">
    <property type="entry name" value="EF-hand"/>
    <property type="match status" value="1"/>
</dbReference>
<evidence type="ECO:0000259" key="14">
    <source>
        <dbReference type="PROSITE" id="PS50008"/>
    </source>
</evidence>
<dbReference type="GO" id="GO:0048015">
    <property type="term" value="P:phosphatidylinositol-mediated signaling"/>
    <property type="evidence" value="ECO:0007669"/>
    <property type="project" value="TreeGrafter"/>
</dbReference>
<dbReference type="Pfam" id="PF09279">
    <property type="entry name" value="EF-hand_like"/>
    <property type="match status" value="1"/>
</dbReference>
<protein>
    <recommendedName>
        <fullName evidence="4 11">Phosphoinositide phospholipase C</fullName>
        <ecNumber evidence="4 11">3.1.4.11</ecNumber>
    </recommendedName>
</protein>
<evidence type="ECO:0000256" key="8">
    <source>
        <dbReference type="ARBA" id="ARBA00023098"/>
    </source>
</evidence>
<dbReference type="STRING" id="3885.V7BCM3"/>
<evidence type="ECO:0000256" key="1">
    <source>
        <dbReference type="ARBA" id="ARBA00001195"/>
    </source>
</evidence>
<feature type="domain" description="PI-PLC Y-box" evidence="14">
    <location>
        <begin position="373"/>
        <end position="459"/>
    </location>
</feature>
<proteinExistence type="predicted"/>
<dbReference type="InterPro" id="IPR001192">
    <property type="entry name" value="PI-PLC_fam"/>
</dbReference>
<feature type="region of interest" description="Disordered" evidence="12">
    <location>
        <begin position="295"/>
        <end position="349"/>
    </location>
</feature>
<comment type="cofactor">
    <cofactor evidence="2">
        <name>Ca(2+)</name>
        <dbReference type="ChEBI" id="CHEBI:29108"/>
    </cofactor>
</comment>
<dbReference type="GO" id="GO:0006950">
    <property type="term" value="P:response to stress"/>
    <property type="evidence" value="ECO:0007669"/>
    <property type="project" value="UniProtKB-ARBA"/>
</dbReference>
<keyword evidence="6 11" id="KW-0378">Hydrolase</keyword>
<evidence type="ECO:0000313" key="15">
    <source>
        <dbReference type="EMBL" id="ESW14201.1"/>
    </source>
</evidence>
<evidence type="ECO:0000313" key="16">
    <source>
        <dbReference type="Proteomes" id="UP000000226"/>
    </source>
</evidence>
<dbReference type="PANTHER" id="PTHR10336">
    <property type="entry name" value="PHOSPHOINOSITIDE-SPECIFIC PHOSPHOLIPASE C FAMILY PROTEIN"/>
    <property type="match status" value="1"/>
</dbReference>
<evidence type="ECO:0000259" key="13">
    <source>
        <dbReference type="PROSITE" id="PS50004"/>
    </source>
</evidence>
<evidence type="ECO:0000256" key="7">
    <source>
        <dbReference type="ARBA" id="ARBA00022963"/>
    </source>
</evidence>
<name>V7BCM3_PHAVU</name>
<dbReference type="CDD" id="cd00275">
    <property type="entry name" value="C2_PLC_like"/>
    <property type="match status" value="1"/>
</dbReference>
<dbReference type="PROSITE" id="PS50008">
    <property type="entry name" value="PIPLC_Y_DOMAIN"/>
    <property type="match status" value="1"/>
</dbReference>
<keyword evidence="7 11" id="KW-0442">Lipid degradation</keyword>
<dbReference type="InterPro" id="IPR011992">
    <property type="entry name" value="EF-hand-dom_pair"/>
</dbReference>
<dbReference type="InterPro" id="IPR000008">
    <property type="entry name" value="C2_dom"/>
</dbReference>
<dbReference type="FunFam" id="2.60.40.150:FF:000060">
    <property type="entry name" value="Phosphoinositide phospholipase C"/>
    <property type="match status" value="1"/>
</dbReference>
<dbReference type="PRINTS" id="PR00390">
    <property type="entry name" value="PHPHLIPASEC"/>
</dbReference>
<dbReference type="InterPro" id="IPR017946">
    <property type="entry name" value="PLC-like_Pdiesterase_TIM-brl"/>
</dbReference>
<dbReference type="AlphaFoldDB" id="V7BCM3"/>
<dbReference type="SUPFAM" id="SSF49562">
    <property type="entry name" value="C2 domain (Calcium/lipid-binding domain, CaLB)"/>
    <property type="match status" value="1"/>
</dbReference>
<dbReference type="SUPFAM" id="SSF51695">
    <property type="entry name" value="PLC-like phosphodiesterases"/>
    <property type="match status" value="1"/>
</dbReference>
<dbReference type="Pfam" id="PF00387">
    <property type="entry name" value="PI-PLC-Y"/>
    <property type="match status" value="1"/>
</dbReference>
<reference evidence="16" key="1">
    <citation type="journal article" date="2014" name="Nat. Genet.">
        <title>A reference genome for common bean and genome-wide analysis of dual domestications.</title>
        <authorList>
            <person name="Schmutz J."/>
            <person name="McClean P.E."/>
            <person name="Mamidi S."/>
            <person name="Wu G.A."/>
            <person name="Cannon S.B."/>
            <person name="Grimwood J."/>
            <person name="Jenkins J."/>
            <person name="Shu S."/>
            <person name="Song Q."/>
            <person name="Chavarro C."/>
            <person name="Torres-Torres M."/>
            <person name="Geffroy V."/>
            <person name="Moghaddam S.M."/>
            <person name="Gao D."/>
            <person name="Abernathy B."/>
            <person name="Barry K."/>
            <person name="Blair M."/>
            <person name="Brick M.A."/>
            <person name="Chovatia M."/>
            <person name="Gepts P."/>
            <person name="Goodstein D.M."/>
            <person name="Gonzales M."/>
            <person name="Hellsten U."/>
            <person name="Hyten D.L."/>
            <person name="Jia G."/>
            <person name="Kelly J.D."/>
            <person name="Kudrna D."/>
            <person name="Lee R."/>
            <person name="Richard M.M."/>
            <person name="Miklas P.N."/>
            <person name="Osorno J.M."/>
            <person name="Rodrigues J."/>
            <person name="Thareau V."/>
            <person name="Urrea C.A."/>
            <person name="Wang M."/>
            <person name="Yu Y."/>
            <person name="Zhang M."/>
            <person name="Wing R.A."/>
            <person name="Cregan P.B."/>
            <person name="Rokhsar D.S."/>
            <person name="Jackson S.A."/>
        </authorList>
    </citation>
    <scope>NUCLEOTIDE SEQUENCE [LARGE SCALE GENOMIC DNA]</scope>
    <source>
        <strain evidence="16">cv. G19833</strain>
    </source>
</reference>
<comment type="catalytic activity">
    <reaction evidence="1 11">
        <text>a 1,2-diacyl-sn-glycero-3-phospho-(1D-myo-inositol-4,5-bisphosphate) + H2O = 1D-myo-inositol 1,4,5-trisphosphate + a 1,2-diacyl-sn-glycerol + H(+)</text>
        <dbReference type="Rhea" id="RHEA:33179"/>
        <dbReference type="ChEBI" id="CHEBI:15377"/>
        <dbReference type="ChEBI" id="CHEBI:15378"/>
        <dbReference type="ChEBI" id="CHEBI:17815"/>
        <dbReference type="ChEBI" id="CHEBI:58456"/>
        <dbReference type="ChEBI" id="CHEBI:203600"/>
        <dbReference type="EC" id="3.1.4.11"/>
    </reaction>
</comment>
<dbReference type="GO" id="GO:0051209">
    <property type="term" value="P:release of sequestered calcium ion into cytosol"/>
    <property type="evidence" value="ECO:0007669"/>
    <property type="project" value="TreeGrafter"/>
</dbReference>
<dbReference type="GO" id="GO:0005886">
    <property type="term" value="C:plasma membrane"/>
    <property type="evidence" value="ECO:0007669"/>
    <property type="project" value="UniProtKB-SubCell"/>
</dbReference>
<dbReference type="InterPro" id="IPR015359">
    <property type="entry name" value="PLC_EF-hand-like"/>
</dbReference>
<keyword evidence="5" id="KW-1003">Cell membrane</keyword>
<dbReference type="GO" id="GO:0004435">
    <property type="term" value="F:phosphatidylinositol-4,5-bisphosphate phospholipase C activity"/>
    <property type="evidence" value="ECO:0007669"/>
    <property type="project" value="UniProtKB-EC"/>
</dbReference>
<keyword evidence="10" id="KW-0807">Transducer</keyword>
<dbReference type="EC" id="3.1.4.11" evidence="4 11"/>
<dbReference type="OMA" id="LFQCTDE"/>
<organism evidence="15 16">
    <name type="scientific">Phaseolus vulgaris</name>
    <name type="common">Kidney bean</name>
    <name type="synonym">French bean</name>
    <dbReference type="NCBI Taxonomy" id="3885"/>
    <lineage>
        <taxon>Eukaryota</taxon>
        <taxon>Viridiplantae</taxon>
        <taxon>Streptophyta</taxon>
        <taxon>Embryophyta</taxon>
        <taxon>Tracheophyta</taxon>
        <taxon>Spermatophyta</taxon>
        <taxon>Magnoliopsida</taxon>
        <taxon>eudicotyledons</taxon>
        <taxon>Gunneridae</taxon>
        <taxon>Pentapetalae</taxon>
        <taxon>rosids</taxon>
        <taxon>fabids</taxon>
        <taxon>Fabales</taxon>
        <taxon>Fabaceae</taxon>
        <taxon>Papilionoideae</taxon>
        <taxon>50 kb inversion clade</taxon>
        <taxon>NPAAA clade</taxon>
        <taxon>indigoferoid/millettioid clade</taxon>
        <taxon>Phaseoleae</taxon>
        <taxon>Phaseolus</taxon>
    </lineage>
</organism>
<comment type="subcellular location">
    <subcellularLocation>
        <location evidence="3">Cell membrane</location>
        <topology evidence="3">Peripheral membrane protein</topology>
    </subcellularLocation>
</comment>
<dbReference type="InterPro" id="IPR035892">
    <property type="entry name" value="C2_domain_sf"/>
</dbReference>
<dbReference type="Gramene" id="ESW14201">
    <property type="protein sequence ID" value="ESW14201"/>
    <property type="gene ID" value="PHAVU_008G261100g"/>
</dbReference>
<dbReference type="SMART" id="SM00149">
    <property type="entry name" value="PLCYc"/>
    <property type="match status" value="1"/>
</dbReference>
<dbReference type="FunFam" id="3.20.20.190:FF:000010">
    <property type="entry name" value="Phosphoinositide phospholipase C"/>
    <property type="match status" value="1"/>
</dbReference>
<dbReference type="Gene3D" id="3.20.20.190">
    <property type="entry name" value="Phosphatidylinositol (PI) phosphodiesterase"/>
    <property type="match status" value="1"/>
</dbReference>
<dbReference type="GO" id="GO:0016042">
    <property type="term" value="P:lipid catabolic process"/>
    <property type="evidence" value="ECO:0007669"/>
    <property type="project" value="UniProtKB-KW"/>
</dbReference>
<dbReference type="eggNOG" id="KOG0169">
    <property type="taxonomic scope" value="Eukaryota"/>
</dbReference>
<evidence type="ECO:0000256" key="3">
    <source>
        <dbReference type="ARBA" id="ARBA00004202"/>
    </source>
</evidence>
<evidence type="ECO:0000256" key="4">
    <source>
        <dbReference type="ARBA" id="ARBA00012368"/>
    </source>
</evidence>
<feature type="domain" description="C2" evidence="13">
    <location>
        <begin position="454"/>
        <end position="587"/>
    </location>
</feature>
<accession>V7BCM3</accession>
<dbReference type="SMART" id="SM00239">
    <property type="entry name" value="C2"/>
    <property type="match status" value="1"/>
</dbReference>
<dbReference type="PROSITE" id="PS50004">
    <property type="entry name" value="C2"/>
    <property type="match status" value="1"/>
</dbReference>
<dbReference type="Proteomes" id="UP000000226">
    <property type="component" value="Chromosome 8"/>
</dbReference>
<dbReference type="InterPro" id="IPR000909">
    <property type="entry name" value="PLipase_C_PInositol-sp_X_dom"/>
</dbReference>
<dbReference type="PANTHER" id="PTHR10336:SF105">
    <property type="entry name" value="PHOSPHOINOSITIDE PHOSPHOLIPASE C 1"/>
    <property type="match status" value="1"/>
</dbReference>
<dbReference type="InterPro" id="IPR001711">
    <property type="entry name" value="PLipase_C_Pinositol-sp_Y"/>
</dbReference>
<keyword evidence="8 11" id="KW-0443">Lipid metabolism</keyword>
<dbReference type="SMART" id="SM00148">
    <property type="entry name" value="PLCXc"/>
    <property type="match status" value="1"/>
</dbReference>
<evidence type="ECO:0000256" key="2">
    <source>
        <dbReference type="ARBA" id="ARBA00001913"/>
    </source>
</evidence>
<dbReference type="Gene3D" id="2.60.40.150">
    <property type="entry name" value="C2 domain"/>
    <property type="match status" value="1"/>
</dbReference>
<dbReference type="Gene3D" id="1.10.238.10">
    <property type="entry name" value="EF-hand"/>
    <property type="match status" value="1"/>
</dbReference>
<gene>
    <name evidence="15" type="ORF">PHAVU_008G261100g</name>
</gene>
<evidence type="ECO:0000256" key="12">
    <source>
        <dbReference type="SAM" id="MobiDB-lite"/>
    </source>
</evidence>
<keyword evidence="9" id="KW-0472">Membrane</keyword>
<evidence type="ECO:0000256" key="10">
    <source>
        <dbReference type="ARBA" id="ARBA00023224"/>
    </source>
</evidence>
<evidence type="ECO:0000256" key="11">
    <source>
        <dbReference type="RuleBase" id="RU361133"/>
    </source>
</evidence>
<dbReference type="Pfam" id="PF00168">
    <property type="entry name" value="C2"/>
    <property type="match status" value="1"/>
</dbReference>
<feature type="compositionally biased region" description="Basic and acidic residues" evidence="12">
    <location>
        <begin position="300"/>
        <end position="330"/>
    </location>
</feature>
<dbReference type="EMBL" id="CM002295">
    <property type="protein sequence ID" value="ESW14201.1"/>
    <property type="molecule type" value="Genomic_DNA"/>
</dbReference>
<dbReference type="PROSITE" id="PS50007">
    <property type="entry name" value="PIPLC_X_DOMAIN"/>
    <property type="match status" value="1"/>
</dbReference>
<evidence type="ECO:0000256" key="5">
    <source>
        <dbReference type="ARBA" id="ARBA00022475"/>
    </source>
</evidence>
<evidence type="ECO:0000256" key="9">
    <source>
        <dbReference type="ARBA" id="ARBA00023136"/>
    </source>
</evidence>
<dbReference type="Pfam" id="PF00388">
    <property type="entry name" value="PI-PLC-X"/>
    <property type="match status" value="1"/>
</dbReference>
<dbReference type="OrthoDB" id="269822at2759"/>
<keyword evidence="16" id="KW-1185">Reference proteome</keyword>
<evidence type="ECO:0000256" key="6">
    <source>
        <dbReference type="ARBA" id="ARBA00022801"/>
    </source>
</evidence>